<name>A0A3P7M273_DIBLA</name>
<feature type="region of interest" description="Disordered" evidence="1">
    <location>
        <begin position="1"/>
        <end position="79"/>
    </location>
</feature>
<keyword evidence="3" id="KW-1185">Reference proteome</keyword>
<dbReference type="EMBL" id="UYRU01053854">
    <property type="protein sequence ID" value="VDN12421.1"/>
    <property type="molecule type" value="Genomic_DNA"/>
</dbReference>
<evidence type="ECO:0000256" key="1">
    <source>
        <dbReference type="SAM" id="MobiDB-lite"/>
    </source>
</evidence>
<dbReference type="Proteomes" id="UP000281553">
    <property type="component" value="Unassembled WGS sequence"/>
</dbReference>
<dbReference type="AlphaFoldDB" id="A0A3P7M273"/>
<sequence length="110" mass="12517">MGNRLHGFFERMGSTRHRSPVPRPSSDSDDSDQLEGDNLGYHGRRESRAPHRKFSRRHTVDTGLLDELNETDGEGESELSALSRRYLFVGKDYGNWLLKDATELDRPAEG</sequence>
<evidence type="ECO:0000313" key="3">
    <source>
        <dbReference type="Proteomes" id="UP000281553"/>
    </source>
</evidence>
<proteinExistence type="predicted"/>
<dbReference type="OrthoDB" id="9829014at2759"/>
<protein>
    <submittedName>
        <fullName evidence="2">Uncharacterized protein</fullName>
    </submittedName>
</protein>
<reference evidence="2 3" key="1">
    <citation type="submission" date="2018-11" db="EMBL/GenBank/DDBJ databases">
        <authorList>
            <consortium name="Pathogen Informatics"/>
        </authorList>
    </citation>
    <scope>NUCLEOTIDE SEQUENCE [LARGE SCALE GENOMIC DNA]</scope>
</reference>
<evidence type="ECO:0000313" key="2">
    <source>
        <dbReference type="EMBL" id="VDN12421.1"/>
    </source>
</evidence>
<accession>A0A3P7M273</accession>
<gene>
    <name evidence="2" type="ORF">DILT_LOCUS8252</name>
</gene>
<organism evidence="2 3">
    <name type="scientific">Dibothriocephalus latus</name>
    <name type="common">Fish tapeworm</name>
    <name type="synonym">Diphyllobothrium latum</name>
    <dbReference type="NCBI Taxonomy" id="60516"/>
    <lineage>
        <taxon>Eukaryota</taxon>
        <taxon>Metazoa</taxon>
        <taxon>Spiralia</taxon>
        <taxon>Lophotrochozoa</taxon>
        <taxon>Platyhelminthes</taxon>
        <taxon>Cestoda</taxon>
        <taxon>Eucestoda</taxon>
        <taxon>Diphyllobothriidea</taxon>
        <taxon>Diphyllobothriidae</taxon>
        <taxon>Dibothriocephalus</taxon>
    </lineage>
</organism>
<feature type="compositionally biased region" description="Acidic residues" evidence="1">
    <location>
        <begin position="67"/>
        <end position="77"/>
    </location>
</feature>